<evidence type="ECO:0000313" key="1">
    <source>
        <dbReference type="EMBL" id="GAA3806761.1"/>
    </source>
</evidence>
<protein>
    <recommendedName>
        <fullName evidence="3">Small CPxCG-related zinc finger protein</fullName>
    </recommendedName>
</protein>
<organism evidence="1 2">
    <name type="scientific">Nocardioides panacisoli</name>
    <dbReference type="NCBI Taxonomy" id="627624"/>
    <lineage>
        <taxon>Bacteria</taxon>
        <taxon>Bacillati</taxon>
        <taxon>Actinomycetota</taxon>
        <taxon>Actinomycetes</taxon>
        <taxon>Propionibacteriales</taxon>
        <taxon>Nocardioidaceae</taxon>
        <taxon>Nocardioides</taxon>
    </lineage>
</organism>
<comment type="caution">
    <text evidence="1">The sequence shown here is derived from an EMBL/GenBank/DDBJ whole genome shotgun (WGS) entry which is preliminary data.</text>
</comment>
<proteinExistence type="predicted"/>
<dbReference type="RefSeq" id="WP_344772436.1">
    <property type="nucleotide sequence ID" value="NZ_BAABAH010000002.1"/>
</dbReference>
<keyword evidence="2" id="KW-1185">Reference proteome</keyword>
<dbReference type="EMBL" id="BAABAH010000002">
    <property type="protein sequence ID" value="GAA3806761.1"/>
    <property type="molecule type" value="Genomic_DNA"/>
</dbReference>
<gene>
    <name evidence="1" type="ORF">GCM10022242_07240</name>
</gene>
<name>A0ABP7I1K5_9ACTN</name>
<accession>A0ABP7I1K5</accession>
<evidence type="ECO:0000313" key="2">
    <source>
        <dbReference type="Proteomes" id="UP001501821"/>
    </source>
</evidence>
<reference evidence="2" key="1">
    <citation type="journal article" date="2019" name="Int. J. Syst. Evol. Microbiol.">
        <title>The Global Catalogue of Microorganisms (GCM) 10K type strain sequencing project: providing services to taxonomists for standard genome sequencing and annotation.</title>
        <authorList>
            <consortium name="The Broad Institute Genomics Platform"/>
            <consortium name="The Broad Institute Genome Sequencing Center for Infectious Disease"/>
            <person name="Wu L."/>
            <person name="Ma J."/>
        </authorList>
    </citation>
    <scope>NUCLEOTIDE SEQUENCE [LARGE SCALE GENOMIC DNA]</scope>
    <source>
        <strain evidence="2">JCM 16953</strain>
    </source>
</reference>
<sequence length="66" mass="7251">MSGSNEDRPAIFCAWCGGVLDADAFCDSDQAREASDHAACERRLATEQPRYCATCRLPLTDGCEHR</sequence>
<dbReference type="Proteomes" id="UP001501821">
    <property type="component" value="Unassembled WGS sequence"/>
</dbReference>
<evidence type="ECO:0008006" key="3">
    <source>
        <dbReference type="Google" id="ProtNLM"/>
    </source>
</evidence>